<feature type="compositionally biased region" description="Low complexity" evidence="1">
    <location>
        <begin position="153"/>
        <end position="166"/>
    </location>
</feature>
<feature type="region of interest" description="Disordered" evidence="1">
    <location>
        <begin position="109"/>
        <end position="302"/>
    </location>
</feature>
<dbReference type="AlphaFoldDB" id="A0A0L0RZM0"/>
<feature type="region of interest" description="Disordered" evidence="1">
    <location>
        <begin position="32"/>
        <end position="73"/>
    </location>
</feature>
<feature type="compositionally biased region" description="Basic residues" evidence="1">
    <location>
        <begin position="279"/>
        <end position="289"/>
    </location>
</feature>
<dbReference type="VEuPathDB" id="FungiDB:AMAG_01491"/>
<organism evidence="2 3">
    <name type="scientific">Allomyces macrogynus (strain ATCC 38327)</name>
    <name type="common">Allomyces javanicus var. macrogynus</name>
    <dbReference type="NCBI Taxonomy" id="578462"/>
    <lineage>
        <taxon>Eukaryota</taxon>
        <taxon>Fungi</taxon>
        <taxon>Fungi incertae sedis</taxon>
        <taxon>Blastocladiomycota</taxon>
        <taxon>Blastocladiomycetes</taxon>
        <taxon>Blastocladiales</taxon>
        <taxon>Blastocladiaceae</taxon>
        <taxon>Allomyces</taxon>
    </lineage>
</organism>
<feature type="compositionally biased region" description="Acidic residues" evidence="1">
    <location>
        <begin position="133"/>
        <end position="147"/>
    </location>
</feature>
<name>A0A0L0RZM0_ALLM3</name>
<gene>
    <name evidence="2" type="ORF">AMAG_01491</name>
</gene>
<evidence type="ECO:0000313" key="3">
    <source>
        <dbReference type="Proteomes" id="UP000054350"/>
    </source>
</evidence>
<evidence type="ECO:0000256" key="1">
    <source>
        <dbReference type="SAM" id="MobiDB-lite"/>
    </source>
</evidence>
<proteinExistence type="predicted"/>
<dbReference type="Proteomes" id="UP000054350">
    <property type="component" value="Unassembled WGS sequence"/>
</dbReference>
<feature type="compositionally biased region" description="Low complexity" evidence="1">
    <location>
        <begin position="201"/>
        <end position="211"/>
    </location>
</feature>
<dbReference type="OrthoDB" id="5599512at2759"/>
<evidence type="ECO:0000313" key="2">
    <source>
        <dbReference type="EMBL" id="KNE55600.1"/>
    </source>
</evidence>
<reference evidence="3" key="2">
    <citation type="submission" date="2009-11" db="EMBL/GenBank/DDBJ databases">
        <title>The Genome Sequence of Allomyces macrogynus strain ATCC 38327.</title>
        <authorList>
            <consortium name="The Broad Institute Genome Sequencing Platform"/>
            <person name="Russ C."/>
            <person name="Cuomo C."/>
            <person name="Shea T."/>
            <person name="Young S.K."/>
            <person name="Zeng Q."/>
            <person name="Koehrsen M."/>
            <person name="Haas B."/>
            <person name="Borodovsky M."/>
            <person name="Guigo R."/>
            <person name="Alvarado L."/>
            <person name="Berlin A."/>
            <person name="Borenstein D."/>
            <person name="Chen Z."/>
            <person name="Engels R."/>
            <person name="Freedman E."/>
            <person name="Gellesch M."/>
            <person name="Goldberg J."/>
            <person name="Griggs A."/>
            <person name="Gujja S."/>
            <person name="Heiman D."/>
            <person name="Hepburn T."/>
            <person name="Howarth C."/>
            <person name="Jen D."/>
            <person name="Larson L."/>
            <person name="Lewis B."/>
            <person name="Mehta T."/>
            <person name="Park D."/>
            <person name="Pearson M."/>
            <person name="Roberts A."/>
            <person name="Saif S."/>
            <person name="Shenoy N."/>
            <person name="Sisk P."/>
            <person name="Stolte C."/>
            <person name="Sykes S."/>
            <person name="Walk T."/>
            <person name="White J."/>
            <person name="Yandava C."/>
            <person name="Burger G."/>
            <person name="Gray M.W."/>
            <person name="Holland P.W.H."/>
            <person name="King N."/>
            <person name="Lang F.B.F."/>
            <person name="Roger A.J."/>
            <person name="Ruiz-Trillo I."/>
            <person name="Lander E."/>
            <person name="Nusbaum C."/>
        </authorList>
    </citation>
    <scope>NUCLEOTIDE SEQUENCE [LARGE SCALE GENOMIC DNA]</scope>
    <source>
        <strain evidence="3">ATCC 38327</strain>
    </source>
</reference>
<feature type="compositionally biased region" description="Basic and acidic residues" evidence="1">
    <location>
        <begin position="226"/>
        <end position="238"/>
    </location>
</feature>
<dbReference type="EMBL" id="GG745329">
    <property type="protein sequence ID" value="KNE55600.1"/>
    <property type="molecule type" value="Genomic_DNA"/>
</dbReference>
<reference evidence="2 3" key="1">
    <citation type="submission" date="2009-11" db="EMBL/GenBank/DDBJ databases">
        <title>Annotation of Allomyces macrogynus ATCC 38327.</title>
        <authorList>
            <consortium name="The Broad Institute Genome Sequencing Platform"/>
            <person name="Russ C."/>
            <person name="Cuomo C."/>
            <person name="Burger G."/>
            <person name="Gray M.W."/>
            <person name="Holland P.W.H."/>
            <person name="King N."/>
            <person name="Lang F.B.F."/>
            <person name="Roger A.J."/>
            <person name="Ruiz-Trillo I."/>
            <person name="Young S.K."/>
            <person name="Zeng Q."/>
            <person name="Gargeya S."/>
            <person name="Fitzgerald M."/>
            <person name="Haas B."/>
            <person name="Abouelleil A."/>
            <person name="Alvarado L."/>
            <person name="Arachchi H.M."/>
            <person name="Berlin A."/>
            <person name="Chapman S.B."/>
            <person name="Gearin G."/>
            <person name="Goldberg J."/>
            <person name="Griggs A."/>
            <person name="Gujja S."/>
            <person name="Hansen M."/>
            <person name="Heiman D."/>
            <person name="Howarth C."/>
            <person name="Larimer J."/>
            <person name="Lui A."/>
            <person name="MacDonald P.J.P."/>
            <person name="McCowen C."/>
            <person name="Montmayeur A."/>
            <person name="Murphy C."/>
            <person name="Neiman D."/>
            <person name="Pearson M."/>
            <person name="Priest M."/>
            <person name="Roberts A."/>
            <person name="Saif S."/>
            <person name="Shea T."/>
            <person name="Sisk P."/>
            <person name="Stolte C."/>
            <person name="Sykes S."/>
            <person name="Wortman J."/>
            <person name="Nusbaum C."/>
            <person name="Birren B."/>
        </authorList>
    </citation>
    <scope>NUCLEOTIDE SEQUENCE [LARGE SCALE GENOMIC DNA]</scope>
    <source>
        <strain evidence="2 3">ATCC 38327</strain>
    </source>
</reference>
<feature type="compositionally biased region" description="Basic residues" evidence="1">
    <location>
        <begin position="189"/>
        <end position="198"/>
    </location>
</feature>
<protein>
    <submittedName>
        <fullName evidence="2">Uncharacterized protein</fullName>
    </submittedName>
</protein>
<feature type="compositionally biased region" description="Polar residues" evidence="1">
    <location>
        <begin position="168"/>
        <end position="181"/>
    </location>
</feature>
<keyword evidence="3" id="KW-1185">Reference proteome</keyword>
<sequence length="302" mass="32371">MATTDPAALEQLHVNLEASFASIRSLVEDWIPAYDDPNPTANAPAQERRHDPVSDKPRPSRLGLGATPTQQRELVTAAEKQLRARILGTHARKRRGEFDYEADMALEMKRKERESAKSKSKRPRMGSSPVDHEGDEAASDDNDDDEDSRVRIATATPSPAPAADDSALTRSTAGLTTTNVLNAYLNRDGKKKKKKNKKSQGGDSTTTTGDADAVHPAILAMMKQQQAKDKVENDREQGSKASVSVLSPLGGADEGHDRGAEGGARDTTENTAVDAAGPAKRKNKKKKKQAQAQAEGATGGVE</sequence>
<feature type="compositionally biased region" description="Basic and acidic residues" evidence="1">
    <location>
        <begin position="46"/>
        <end position="58"/>
    </location>
</feature>
<feature type="compositionally biased region" description="Basic and acidic residues" evidence="1">
    <location>
        <begin position="253"/>
        <end position="268"/>
    </location>
</feature>
<accession>A0A0L0RZM0</accession>